<evidence type="ECO:0000313" key="1">
    <source>
        <dbReference type="EMBL" id="KAL3421668.1"/>
    </source>
</evidence>
<gene>
    <name evidence="1" type="ORF">PVAG01_05824</name>
</gene>
<evidence type="ECO:0000313" key="2">
    <source>
        <dbReference type="Proteomes" id="UP001629113"/>
    </source>
</evidence>
<keyword evidence="2" id="KW-1185">Reference proteome</keyword>
<protein>
    <recommendedName>
        <fullName evidence="3">Ycf15</fullName>
    </recommendedName>
</protein>
<reference evidence="1 2" key="1">
    <citation type="submission" date="2024-06" db="EMBL/GenBank/DDBJ databases">
        <title>Complete genome of Phlyctema vagabunda strain 19-DSS-EL-015.</title>
        <authorList>
            <person name="Fiorenzani C."/>
        </authorList>
    </citation>
    <scope>NUCLEOTIDE SEQUENCE [LARGE SCALE GENOMIC DNA]</scope>
    <source>
        <strain evidence="1 2">19-DSS-EL-015</strain>
    </source>
</reference>
<evidence type="ECO:0008006" key="3">
    <source>
        <dbReference type="Google" id="ProtNLM"/>
    </source>
</evidence>
<proteinExistence type="predicted"/>
<comment type="caution">
    <text evidence="1">The sequence shown here is derived from an EMBL/GenBank/DDBJ whole genome shotgun (WGS) entry which is preliminary data.</text>
</comment>
<name>A0ABR4PEC2_9HELO</name>
<dbReference type="EMBL" id="JBFCZG010000005">
    <property type="protein sequence ID" value="KAL3421668.1"/>
    <property type="molecule type" value="Genomic_DNA"/>
</dbReference>
<dbReference type="Proteomes" id="UP001629113">
    <property type="component" value="Unassembled WGS sequence"/>
</dbReference>
<organism evidence="1 2">
    <name type="scientific">Phlyctema vagabunda</name>
    <dbReference type="NCBI Taxonomy" id="108571"/>
    <lineage>
        <taxon>Eukaryota</taxon>
        <taxon>Fungi</taxon>
        <taxon>Dikarya</taxon>
        <taxon>Ascomycota</taxon>
        <taxon>Pezizomycotina</taxon>
        <taxon>Leotiomycetes</taxon>
        <taxon>Helotiales</taxon>
        <taxon>Dermateaceae</taxon>
        <taxon>Phlyctema</taxon>
    </lineage>
</organism>
<sequence>MRCQVPQHNIAFETNCTYRRESPSGLRDIRSLWALQEFPRLHTASVVK</sequence>
<accession>A0ABR4PEC2</accession>